<organism evidence="4 5">
    <name type="scientific">Maritalea porphyrae</name>
    <dbReference type="NCBI Taxonomy" id="880732"/>
    <lineage>
        <taxon>Bacteria</taxon>
        <taxon>Pseudomonadati</taxon>
        <taxon>Pseudomonadota</taxon>
        <taxon>Alphaproteobacteria</taxon>
        <taxon>Hyphomicrobiales</taxon>
        <taxon>Devosiaceae</taxon>
        <taxon>Maritalea</taxon>
    </lineage>
</organism>
<protein>
    <recommendedName>
        <fullName evidence="3">Organic solvent tolerance-like N-terminal domain-containing protein</fullName>
    </recommendedName>
</protein>
<dbReference type="InterPro" id="IPR005653">
    <property type="entry name" value="OstA-like_N"/>
</dbReference>
<evidence type="ECO:0000259" key="3">
    <source>
        <dbReference type="Pfam" id="PF03968"/>
    </source>
</evidence>
<dbReference type="PANTHER" id="PTHR36504:SF1">
    <property type="entry name" value="LIPOPOLYSACCHARIDE EXPORT SYSTEM PROTEIN LPTA"/>
    <property type="match status" value="1"/>
</dbReference>
<comment type="caution">
    <text evidence="4">The sequence shown here is derived from an EMBL/GenBank/DDBJ whole genome shotgun (WGS) entry which is preliminary data.</text>
</comment>
<dbReference type="Pfam" id="PF03968">
    <property type="entry name" value="LptD_N"/>
    <property type="match status" value="1"/>
</dbReference>
<reference evidence="4" key="2">
    <citation type="submission" date="2023-01" db="EMBL/GenBank/DDBJ databases">
        <title>Draft genome sequence of Maritalea porphyrae strain NBRC 107169.</title>
        <authorList>
            <person name="Sun Q."/>
            <person name="Mori K."/>
        </authorList>
    </citation>
    <scope>NUCLEOTIDE SEQUENCE</scope>
    <source>
        <strain evidence="4">NBRC 107169</strain>
    </source>
</reference>
<dbReference type="Gene3D" id="2.60.450.10">
    <property type="entry name" value="Lipopolysaccharide (LPS) transport protein A like domain"/>
    <property type="match status" value="1"/>
</dbReference>
<name>A0ABQ5UQP0_9HYPH</name>
<keyword evidence="5" id="KW-1185">Reference proteome</keyword>
<accession>A0ABQ5UQP0</accession>
<feature type="chain" id="PRO_5047047561" description="Organic solvent tolerance-like N-terminal domain-containing protein" evidence="2">
    <location>
        <begin position="27"/>
        <end position="163"/>
    </location>
</feature>
<proteinExistence type="predicted"/>
<dbReference type="Proteomes" id="UP001161405">
    <property type="component" value="Unassembled WGS sequence"/>
</dbReference>
<gene>
    <name evidence="4" type="ORF">GCM10007879_14480</name>
</gene>
<evidence type="ECO:0000313" key="4">
    <source>
        <dbReference type="EMBL" id="GLQ17199.1"/>
    </source>
</evidence>
<feature type="signal peptide" evidence="2">
    <location>
        <begin position="1"/>
        <end position="26"/>
    </location>
</feature>
<keyword evidence="1 2" id="KW-0732">Signal</keyword>
<reference evidence="4" key="1">
    <citation type="journal article" date="2014" name="Int. J. Syst. Evol. Microbiol.">
        <title>Complete genome of a new Firmicutes species belonging to the dominant human colonic microbiota ('Ruminococcus bicirculans') reveals two chromosomes and a selective capacity to utilize plant glucans.</title>
        <authorList>
            <consortium name="NISC Comparative Sequencing Program"/>
            <person name="Wegmann U."/>
            <person name="Louis P."/>
            <person name="Goesmann A."/>
            <person name="Henrissat B."/>
            <person name="Duncan S.H."/>
            <person name="Flint H.J."/>
        </authorList>
    </citation>
    <scope>NUCLEOTIDE SEQUENCE</scope>
    <source>
        <strain evidence="4">NBRC 107169</strain>
    </source>
</reference>
<evidence type="ECO:0000256" key="1">
    <source>
        <dbReference type="ARBA" id="ARBA00022729"/>
    </source>
</evidence>
<feature type="domain" description="Organic solvent tolerance-like N-terminal" evidence="3">
    <location>
        <begin position="33"/>
        <end position="140"/>
    </location>
</feature>
<evidence type="ECO:0000313" key="5">
    <source>
        <dbReference type="Proteomes" id="UP001161405"/>
    </source>
</evidence>
<dbReference type="EMBL" id="BSNI01000002">
    <property type="protein sequence ID" value="GLQ17199.1"/>
    <property type="molecule type" value="Genomic_DNA"/>
</dbReference>
<sequence>MWTGFMRNIVLALFVTLCGLVGTVNAEVGGAVNITADLFEIDQQAQTGTFTGNVYAHQETFQLWAPRVVAYYGEGGPSDLIKITADGRIRVEFGTQKAISDRGVYDPKTRLLTLLGNVSATQEGSSDVINSQEMVIDLNNDTTRFEGTGTDNGRVTATFGSGS</sequence>
<evidence type="ECO:0000256" key="2">
    <source>
        <dbReference type="SAM" id="SignalP"/>
    </source>
</evidence>
<dbReference type="PANTHER" id="PTHR36504">
    <property type="entry name" value="LIPOPOLYSACCHARIDE EXPORT SYSTEM PROTEIN LPTA"/>
    <property type="match status" value="1"/>
</dbReference>
<dbReference type="InterPro" id="IPR052037">
    <property type="entry name" value="LPS_export_LptA"/>
</dbReference>